<evidence type="ECO:0000256" key="4">
    <source>
        <dbReference type="ARBA" id="ARBA00022840"/>
    </source>
</evidence>
<evidence type="ECO:0000256" key="5">
    <source>
        <dbReference type="ARBA" id="ARBA00022917"/>
    </source>
</evidence>
<dbReference type="InterPro" id="IPR023631">
    <property type="entry name" value="Amidase_dom"/>
</dbReference>
<feature type="active site" description="Acyl-ester intermediate" evidence="8">
    <location>
        <position position="176"/>
    </location>
</feature>
<dbReference type="GO" id="GO:0030956">
    <property type="term" value="C:glutamyl-tRNA(Gln) amidotransferase complex"/>
    <property type="evidence" value="ECO:0007669"/>
    <property type="project" value="InterPro"/>
</dbReference>
<dbReference type="RefSeq" id="WP_002271770.1">
    <property type="nucleotide sequence ID" value="NZ_AHSR01000016.1"/>
</dbReference>
<dbReference type="SUPFAM" id="SSF75304">
    <property type="entry name" value="Amidase signature (AS) enzymes"/>
    <property type="match status" value="1"/>
</dbReference>
<sequence>MTFNHKSIDELHDLLVNKEVSALELTKATLEDIKEREETVGSFITVTQEEALAQAAAIDEKGIDVDNVMSGIPLAVKDNISTKNILTTAASKMLYNYKPIFDATSVEKLYGRDMIIVGKTNMDEFAMGGSTENSYFKLTKNAWNQEKVAGGSSGGSATAVASGQVRLSLGSDTGGSIRQPAAFNGVVGIKPTYGRVSRFGLIAFGSSLDQIGPFSQTVKENAQLLNVISGNDKKDSTSSQVKVPDFTQFIGKDIKGMKIALPKEYIGQGIDEKVKETILTAAKHLESLGAIVEEVSLPHSKYGVAVYYIIASSEASSNLQRFDGIRYGYRTDDYENLDDVYVNTRSEGFGEEVKRRIMLGTFSLSSGYYDAYFKKAGQVRTLIMEDFKKVFANYDLILGPTAPTVAYDLDSQHQDPVAMYLADLLTIPVNLAGLPGISIPAGFVEGLPVGMQLIGKPFAEQTIYQAAAAFEASTDYHKQQPVIFGGGN</sequence>
<protein>
    <recommendedName>
        <fullName evidence="8">Glutamyl-tRNA(Gln) amidotransferase subunit A</fullName>
        <shortName evidence="8">Glu-ADT subunit A</shortName>
        <ecNumber evidence="8">6.3.5.7</ecNumber>
    </recommendedName>
</protein>
<dbReference type="Proteomes" id="UP000011676">
    <property type="component" value="Unassembled WGS sequence"/>
</dbReference>
<feature type="active site" description="Charge relay system" evidence="8">
    <location>
        <position position="152"/>
    </location>
</feature>
<feature type="active site" description="Charge relay system" evidence="8">
    <location>
        <position position="77"/>
    </location>
</feature>
<comment type="subunit">
    <text evidence="8">Heterotrimer of A, B and C subunits.</text>
</comment>
<proteinExistence type="inferred from homology"/>
<comment type="similarity">
    <text evidence="1 8">Belongs to the amidase family. GatA subfamily.</text>
</comment>
<evidence type="ECO:0000256" key="3">
    <source>
        <dbReference type="ARBA" id="ARBA00022741"/>
    </source>
</evidence>
<organism evidence="10 11">
    <name type="scientific">Streptococcus mutans SM6</name>
    <dbReference type="NCBI Taxonomy" id="857119"/>
    <lineage>
        <taxon>Bacteria</taxon>
        <taxon>Bacillati</taxon>
        <taxon>Bacillota</taxon>
        <taxon>Bacilli</taxon>
        <taxon>Lactobacillales</taxon>
        <taxon>Streptococcaceae</taxon>
        <taxon>Streptococcus</taxon>
    </lineage>
</organism>
<dbReference type="HAMAP" id="MF_00120">
    <property type="entry name" value="GatA"/>
    <property type="match status" value="1"/>
</dbReference>
<evidence type="ECO:0000256" key="1">
    <source>
        <dbReference type="ARBA" id="ARBA00008069"/>
    </source>
</evidence>
<feature type="domain" description="Amidase" evidence="9">
    <location>
        <begin position="24"/>
        <end position="463"/>
    </location>
</feature>
<dbReference type="Pfam" id="PF01425">
    <property type="entry name" value="Amidase"/>
    <property type="match status" value="1"/>
</dbReference>
<dbReference type="NCBIfam" id="TIGR00132">
    <property type="entry name" value="gatA"/>
    <property type="match status" value="1"/>
</dbReference>
<evidence type="ECO:0000256" key="6">
    <source>
        <dbReference type="ARBA" id="ARBA00025295"/>
    </source>
</evidence>
<evidence type="ECO:0000259" key="9">
    <source>
        <dbReference type="Pfam" id="PF01425"/>
    </source>
</evidence>
<evidence type="ECO:0000313" key="11">
    <source>
        <dbReference type="Proteomes" id="UP000011676"/>
    </source>
</evidence>
<dbReference type="EC" id="6.3.5.7" evidence="8"/>
<dbReference type="EMBL" id="AHSR01000016">
    <property type="protein sequence ID" value="EMC24662.1"/>
    <property type="molecule type" value="Genomic_DNA"/>
</dbReference>
<keyword evidence="4 8" id="KW-0067">ATP-binding</keyword>
<evidence type="ECO:0000256" key="8">
    <source>
        <dbReference type="HAMAP-Rule" id="MF_00120"/>
    </source>
</evidence>
<dbReference type="GO" id="GO:0006412">
    <property type="term" value="P:translation"/>
    <property type="evidence" value="ECO:0007669"/>
    <property type="project" value="UniProtKB-UniRule"/>
</dbReference>
<dbReference type="GO" id="GO:0016740">
    <property type="term" value="F:transferase activity"/>
    <property type="evidence" value="ECO:0007669"/>
    <property type="project" value="UniProtKB-KW"/>
</dbReference>
<name>A0A829BK46_STRMG</name>
<dbReference type="InterPro" id="IPR004412">
    <property type="entry name" value="GatA"/>
</dbReference>
<comment type="catalytic activity">
    <reaction evidence="7 8">
        <text>L-glutamyl-tRNA(Gln) + L-glutamine + ATP + H2O = L-glutaminyl-tRNA(Gln) + L-glutamate + ADP + phosphate + H(+)</text>
        <dbReference type="Rhea" id="RHEA:17521"/>
        <dbReference type="Rhea" id="RHEA-COMP:9681"/>
        <dbReference type="Rhea" id="RHEA-COMP:9684"/>
        <dbReference type="ChEBI" id="CHEBI:15377"/>
        <dbReference type="ChEBI" id="CHEBI:15378"/>
        <dbReference type="ChEBI" id="CHEBI:29985"/>
        <dbReference type="ChEBI" id="CHEBI:30616"/>
        <dbReference type="ChEBI" id="CHEBI:43474"/>
        <dbReference type="ChEBI" id="CHEBI:58359"/>
        <dbReference type="ChEBI" id="CHEBI:78520"/>
        <dbReference type="ChEBI" id="CHEBI:78521"/>
        <dbReference type="ChEBI" id="CHEBI:456216"/>
        <dbReference type="EC" id="6.3.5.7"/>
    </reaction>
</comment>
<evidence type="ECO:0000256" key="7">
    <source>
        <dbReference type="ARBA" id="ARBA00047407"/>
    </source>
</evidence>
<keyword evidence="2 8" id="KW-0436">Ligase</keyword>
<dbReference type="GO" id="GO:0050567">
    <property type="term" value="F:glutaminyl-tRNA synthase (glutamine-hydrolyzing) activity"/>
    <property type="evidence" value="ECO:0007669"/>
    <property type="project" value="UniProtKB-UniRule"/>
</dbReference>
<dbReference type="GO" id="GO:0005524">
    <property type="term" value="F:ATP binding"/>
    <property type="evidence" value="ECO:0007669"/>
    <property type="project" value="UniProtKB-KW"/>
</dbReference>
<dbReference type="InterPro" id="IPR020556">
    <property type="entry name" value="Amidase_CS"/>
</dbReference>
<gene>
    <name evidence="8 10" type="primary">gatA</name>
    <name evidence="10" type="ORF">SMU82_04076</name>
</gene>
<evidence type="ECO:0000313" key="10">
    <source>
        <dbReference type="EMBL" id="EMC24662.1"/>
    </source>
</evidence>
<dbReference type="Gene3D" id="3.90.1300.10">
    <property type="entry name" value="Amidase signature (AS) domain"/>
    <property type="match status" value="1"/>
</dbReference>
<reference evidence="10 11" key="1">
    <citation type="journal article" date="2013" name="Mol. Biol. Evol.">
        <title>Evolutionary and population genomics of the cavity causing bacteria Streptococcus mutans.</title>
        <authorList>
            <person name="Cornejo O.E."/>
            <person name="Lefebure T."/>
            <person name="Pavinski Bitar P.D."/>
            <person name="Lang P."/>
            <person name="Richards V.P."/>
            <person name="Eilertson K."/>
            <person name="Do T."/>
            <person name="Beighton D."/>
            <person name="Zeng L."/>
            <person name="Ahn S.J."/>
            <person name="Burne R.A."/>
            <person name="Siepel A."/>
            <person name="Bustamante C.D."/>
            <person name="Stanhope M.J."/>
        </authorList>
    </citation>
    <scope>NUCLEOTIDE SEQUENCE [LARGE SCALE GENOMIC DNA]</scope>
    <source>
        <strain evidence="10 11">SM6</strain>
    </source>
</reference>
<comment type="function">
    <text evidence="6 8">Allows the formation of correctly charged Gln-tRNA(Gln) through the transamidation of misacylated Glu-tRNA(Gln) in organisms which lack glutaminyl-tRNA synthetase. The reaction takes place in the presence of glutamine and ATP through an activated gamma-phospho-Glu-tRNA(Gln).</text>
</comment>
<keyword evidence="10" id="KW-0808">Transferase</keyword>
<dbReference type="InterPro" id="IPR000120">
    <property type="entry name" value="Amidase"/>
</dbReference>
<dbReference type="PANTHER" id="PTHR11895">
    <property type="entry name" value="TRANSAMIDASE"/>
    <property type="match status" value="1"/>
</dbReference>
<dbReference type="InterPro" id="IPR036928">
    <property type="entry name" value="AS_sf"/>
</dbReference>
<dbReference type="PANTHER" id="PTHR11895:SF151">
    <property type="entry name" value="GLUTAMYL-TRNA(GLN) AMIDOTRANSFERASE SUBUNIT A"/>
    <property type="match status" value="1"/>
</dbReference>
<accession>A0A829BK46</accession>
<comment type="caution">
    <text evidence="10">The sequence shown here is derived from an EMBL/GenBank/DDBJ whole genome shotgun (WGS) entry which is preliminary data.</text>
</comment>
<keyword evidence="5 8" id="KW-0648">Protein biosynthesis</keyword>
<dbReference type="PROSITE" id="PS00571">
    <property type="entry name" value="AMIDASES"/>
    <property type="match status" value="1"/>
</dbReference>
<evidence type="ECO:0000256" key="2">
    <source>
        <dbReference type="ARBA" id="ARBA00022598"/>
    </source>
</evidence>
<keyword evidence="3 8" id="KW-0547">Nucleotide-binding</keyword>
<dbReference type="AlphaFoldDB" id="A0A829BK46"/>